<dbReference type="Proteomes" id="UP000663848">
    <property type="component" value="Unassembled WGS sequence"/>
</dbReference>
<name>A0A821Z9X7_9BILA</name>
<evidence type="ECO:0000313" key="3">
    <source>
        <dbReference type="Proteomes" id="UP000663848"/>
    </source>
</evidence>
<organism evidence="2 3">
    <name type="scientific">Rotaria socialis</name>
    <dbReference type="NCBI Taxonomy" id="392032"/>
    <lineage>
        <taxon>Eukaryota</taxon>
        <taxon>Metazoa</taxon>
        <taxon>Spiralia</taxon>
        <taxon>Gnathifera</taxon>
        <taxon>Rotifera</taxon>
        <taxon>Eurotatoria</taxon>
        <taxon>Bdelloidea</taxon>
        <taxon>Philodinida</taxon>
        <taxon>Philodinidae</taxon>
        <taxon>Rotaria</taxon>
    </lineage>
</organism>
<accession>A0A821Z9X7</accession>
<dbReference type="AlphaFoldDB" id="A0A821Z9X7"/>
<evidence type="ECO:0000256" key="1">
    <source>
        <dbReference type="SAM" id="MobiDB-lite"/>
    </source>
</evidence>
<evidence type="ECO:0000313" key="2">
    <source>
        <dbReference type="EMBL" id="CAF4967196.1"/>
    </source>
</evidence>
<comment type="caution">
    <text evidence="2">The sequence shown here is derived from an EMBL/GenBank/DDBJ whole genome shotgun (WGS) entry which is preliminary data.</text>
</comment>
<feature type="non-terminal residue" evidence="2">
    <location>
        <position position="1"/>
    </location>
</feature>
<gene>
    <name evidence="2" type="ORF">QYT958_LOCUS34850</name>
</gene>
<proteinExistence type="predicted"/>
<reference evidence="2" key="1">
    <citation type="submission" date="2021-02" db="EMBL/GenBank/DDBJ databases">
        <authorList>
            <person name="Nowell W R."/>
        </authorList>
    </citation>
    <scope>NUCLEOTIDE SEQUENCE</scope>
</reference>
<protein>
    <submittedName>
        <fullName evidence="2">Uncharacterized protein</fullName>
    </submittedName>
</protein>
<feature type="region of interest" description="Disordered" evidence="1">
    <location>
        <begin position="1"/>
        <end position="47"/>
    </location>
</feature>
<sequence length="89" mass="9794">MADRSIGFGGLINDTNSSRTRRPGLSSTSSQSGRNPSYDNHDSTDRNTMTLDLVDKLKRTVKSKIERGCKLTQPIIELEVTKIKASISP</sequence>
<dbReference type="EMBL" id="CAJOBR010025600">
    <property type="protein sequence ID" value="CAF4967196.1"/>
    <property type="molecule type" value="Genomic_DNA"/>
</dbReference>
<feature type="compositionally biased region" description="Polar residues" evidence="1">
    <location>
        <begin position="25"/>
        <end position="38"/>
    </location>
</feature>